<proteinExistence type="predicted"/>
<dbReference type="OrthoDB" id="8186305at2759"/>
<dbReference type="PROSITE" id="PS00028">
    <property type="entry name" value="ZINC_FINGER_C2H2_1"/>
    <property type="match status" value="3"/>
</dbReference>
<dbReference type="Proteomes" id="UP000499080">
    <property type="component" value="Unassembled WGS sequence"/>
</dbReference>
<comment type="caution">
    <text evidence="4">The sequence shown here is derived from an EMBL/GenBank/DDBJ whole genome shotgun (WGS) entry which is preliminary data.</text>
</comment>
<dbReference type="EMBL" id="BGPR01076435">
    <property type="protein sequence ID" value="GBL61030.1"/>
    <property type="molecule type" value="Genomic_DNA"/>
</dbReference>
<dbReference type="PANTHER" id="PTHR33936:SF24">
    <property type="entry name" value="C2H2-TYPE DOMAIN-CONTAINING PROTEIN"/>
    <property type="match status" value="1"/>
</dbReference>
<evidence type="ECO:0000256" key="1">
    <source>
        <dbReference type="PROSITE-ProRule" id="PRU00042"/>
    </source>
</evidence>
<name>A0A4Y1ZQI8_ARAVE</name>
<feature type="domain" description="C2H2-type" evidence="3">
    <location>
        <begin position="9"/>
        <end position="37"/>
    </location>
</feature>
<dbReference type="SMART" id="SM00355">
    <property type="entry name" value="ZnF_C2H2"/>
    <property type="match status" value="3"/>
</dbReference>
<dbReference type="SUPFAM" id="SSF57667">
    <property type="entry name" value="beta-beta-alpha zinc fingers"/>
    <property type="match status" value="1"/>
</dbReference>
<dbReference type="Pfam" id="PF00096">
    <property type="entry name" value="zf-C2H2"/>
    <property type="match status" value="1"/>
</dbReference>
<dbReference type="InterPro" id="IPR052797">
    <property type="entry name" value="RegFact_GeneExpr_CellDeath"/>
</dbReference>
<keyword evidence="5" id="KW-1185">Reference proteome</keyword>
<evidence type="ECO:0000256" key="2">
    <source>
        <dbReference type="SAM" id="MobiDB-lite"/>
    </source>
</evidence>
<protein>
    <recommendedName>
        <fullName evidence="3">C2H2-type domain-containing protein</fullName>
    </recommendedName>
</protein>
<organism evidence="4 5">
    <name type="scientific">Araneus ventricosus</name>
    <name type="common">Orbweaver spider</name>
    <name type="synonym">Epeira ventricosa</name>
    <dbReference type="NCBI Taxonomy" id="182803"/>
    <lineage>
        <taxon>Eukaryota</taxon>
        <taxon>Metazoa</taxon>
        <taxon>Ecdysozoa</taxon>
        <taxon>Arthropoda</taxon>
        <taxon>Chelicerata</taxon>
        <taxon>Arachnida</taxon>
        <taxon>Araneae</taxon>
        <taxon>Araneomorphae</taxon>
        <taxon>Entelegynae</taxon>
        <taxon>Araneoidea</taxon>
        <taxon>Araneidae</taxon>
        <taxon>Araneus</taxon>
    </lineage>
</organism>
<dbReference type="Gene3D" id="3.30.160.60">
    <property type="entry name" value="Classic Zinc Finger"/>
    <property type="match status" value="1"/>
</dbReference>
<keyword evidence="1" id="KW-0862">Zinc</keyword>
<feature type="non-terminal residue" evidence="4">
    <location>
        <position position="344"/>
    </location>
</feature>
<dbReference type="AlphaFoldDB" id="A0A4Y1ZQI8"/>
<dbReference type="GO" id="GO:0008270">
    <property type="term" value="F:zinc ion binding"/>
    <property type="evidence" value="ECO:0007669"/>
    <property type="project" value="UniProtKB-KW"/>
</dbReference>
<dbReference type="InterPro" id="IPR013087">
    <property type="entry name" value="Znf_C2H2_type"/>
</dbReference>
<accession>A0A4Y1ZQI8</accession>
<keyword evidence="1" id="KW-0863">Zinc-finger</keyword>
<dbReference type="PANTHER" id="PTHR33936">
    <property type="entry name" value="PROTEIN CBG17840"/>
    <property type="match status" value="1"/>
</dbReference>
<evidence type="ECO:0000313" key="5">
    <source>
        <dbReference type="Proteomes" id="UP000499080"/>
    </source>
</evidence>
<evidence type="ECO:0000259" key="3">
    <source>
        <dbReference type="PROSITE" id="PS50157"/>
    </source>
</evidence>
<feature type="domain" description="C2H2-type" evidence="3">
    <location>
        <begin position="40"/>
        <end position="63"/>
    </location>
</feature>
<sequence length="344" mass="39343">MFSPVNNALVCQICSKSFKHKKYLKRHLKTIHGDETSMRFVCIFCERKFKRNFDMKRHVRTIHQVVGAINTGYDTNEVEEIPITSNGIVGAINTGYDTNEVEEIPITSNGIVGAINTGYDTNEVEEIPITSTGIVDLIDSVSESTILEDLPVYSENTIDRMHLETESTSHGEVPTQSVEDGASTATGHPCLEEGCNYNLKNRHEFREHLKLLHGKDFTFNELEFMTYDEFFKWKLKFENDNQVQFIKPSGLKKRKHGYIQYFHCFRSGKYHNKGQGKRITQRSEKIGNICTAEIKMYIRENGKITAKVCNTHYGHGDSLSYMKLTEAEKKTIAHSLKMKIDIPV</sequence>
<reference evidence="4 5" key="1">
    <citation type="journal article" date="2019" name="Sci. Rep.">
        <title>Orb-weaving spider Araneus ventricosus genome elucidates the spidroin gene catalogue.</title>
        <authorList>
            <person name="Kono N."/>
            <person name="Nakamura H."/>
            <person name="Ohtoshi R."/>
            <person name="Moran D.A.P."/>
            <person name="Shinohara A."/>
            <person name="Yoshida Y."/>
            <person name="Fujiwara M."/>
            <person name="Mori M."/>
            <person name="Tomita M."/>
            <person name="Arakawa K."/>
        </authorList>
    </citation>
    <scope>NUCLEOTIDE SEQUENCE [LARGE SCALE GENOMIC DNA]</scope>
</reference>
<dbReference type="InterPro" id="IPR036236">
    <property type="entry name" value="Znf_C2H2_sf"/>
</dbReference>
<feature type="region of interest" description="Disordered" evidence="2">
    <location>
        <begin position="165"/>
        <end position="185"/>
    </location>
</feature>
<gene>
    <name evidence="4" type="ORF">AVEN_10960_1</name>
</gene>
<dbReference type="PROSITE" id="PS50157">
    <property type="entry name" value="ZINC_FINGER_C2H2_2"/>
    <property type="match status" value="2"/>
</dbReference>
<feature type="compositionally biased region" description="Polar residues" evidence="2">
    <location>
        <begin position="170"/>
        <end position="185"/>
    </location>
</feature>
<evidence type="ECO:0000313" key="4">
    <source>
        <dbReference type="EMBL" id="GBL61030.1"/>
    </source>
</evidence>
<keyword evidence="1" id="KW-0479">Metal-binding</keyword>